<evidence type="ECO:0000256" key="1">
    <source>
        <dbReference type="SAM" id="MobiDB-lite"/>
    </source>
</evidence>
<gene>
    <name evidence="2" type="ORF">POF50_011000</name>
</gene>
<protein>
    <submittedName>
        <fullName evidence="2">Uncharacterized protein</fullName>
    </submittedName>
</protein>
<accession>A0AA90H204</accession>
<proteinExistence type="predicted"/>
<feature type="region of interest" description="Disordered" evidence="1">
    <location>
        <begin position="127"/>
        <end position="183"/>
    </location>
</feature>
<evidence type="ECO:0000313" key="2">
    <source>
        <dbReference type="EMBL" id="MDI5969856.1"/>
    </source>
</evidence>
<organism evidence="2">
    <name type="scientific">Streptantibioticus silvisoli</name>
    <dbReference type="NCBI Taxonomy" id="2705255"/>
    <lineage>
        <taxon>Bacteria</taxon>
        <taxon>Bacillati</taxon>
        <taxon>Actinomycetota</taxon>
        <taxon>Actinomycetes</taxon>
        <taxon>Kitasatosporales</taxon>
        <taxon>Streptomycetaceae</taxon>
        <taxon>Streptantibioticus</taxon>
    </lineage>
</organism>
<comment type="caution">
    <text evidence="2">The sequence shown here is derived from an EMBL/GenBank/DDBJ whole genome shotgun (WGS) entry which is preliminary data.</text>
</comment>
<name>A0AA90H204_9ACTN</name>
<dbReference type="EMBL" id="JABXJJ020000012">
    <property type="protein sequence ID" value="MDI5969856.1"/>
    <property type="molecule type" value="Genomic_DNA"/>
</dbReference>
<reference evidence="2" key="1">
    <citation type="submission" date="2023-05" db="EMBL/GenBank/DDBJ databases">
        <title>Streptantibioticus silvisoli sp. nov., acidotolerant actinomycetes 1 from pine litter.</title>
        <authorList>
            <person name="Swiecimska M."/>
            <person name="Golinska P."/>
            <person name="Sangal V."/>
            <person name="Wachnowicz B."/>
            <person name="Goodfellow M."/>
        </authorList>
    </citation>
    <scope>NUCLEOTIDE SEQUENCE</scope>
    <source>
        <strain evidence="2">SL13</strain>
    </source>
</reference>
<dbReference type="AlphaFoldDB" id="A0AA90H204"/>
<dbReference type="RefSeq" id="WP_271317281.1">
    <property type="nucleotide sequence ID" value="NZ_JABXJJ020000012.1"/>
</dbReference>
<sequence>MPHQPEVRPADAFADPSHHQVNAALGATEQKGVRGRNQVWAVALGHPESRTAPDWMLNAAERIVEHYSPAGGRVLILAATAVPEDPRTRGMLNDDAAARHRGRRMIPLMEIAAAGARLGRRLEVRLHDEPESGPANIPTEPDRDSHAPMPGMVLPPESDLGPDSGLSAVGPGDAADRATTTLSDPGADRFDTVILIAHKPAPVAVPSVTWSHLLRPGGALAVITHGYASGNREGSLGTALRRSAAADGLVQIDRIPLLEEPIRHGAPAPGRPTSFAEHDGPPWPRRHADLFLFTMPSAREACETGARR</sequence>